<gene>
    <name evidence="3" type="ORF">HPP92_006249</name>
</gene>
<dbReference type="EMBL" id="JADCNL010000002">
    <property type="protein sequence ID" value="KAG0492851.1"/>
    <property type="molecule type" value="Genomic_DNA"/>
</dbReference>
<name>A0A835VDY0_VANPL</name>
<evidence type="ECO:0000313" key="4">
    <source>
        <dbReference type="Proteomes" id="UP000636800"/>
    </source>
</evidence>
<evidence type="ECO:0000259" key="2">
    <source>
        <dbReference type="Pfam" id="PF02657"/>
    </source>
</evidence>
<evidence type="ECO:0000313" key="3">
    <source>
        <dbReference type="EMBL" id="KAG0492851.1"/>
    </source>
</evidence>
<comment type="similarity">
    <text evidence="1">Belongs to the SufE family.</text>
</comment>
<dbReference type="SUPFAM" id="SSF82649">
    <property type="entry name" value="SufE/NifU"/>
    <property type="match status" value="1"/>
</dbReference>
<reference evidence="3 4" key="1">
    <citation type="journal article" date="2020" name="Nat. Food">
        <title>A phased Vanilla planifolia genome enables genetic improvement of flavour and production.</title>
        <authorList>
            <person name="Hasing T."/>
            <person name="Tang H."/>
            <person name="Brym M."/>
            <person name="Khazi F."/>
            <person name="Huang T."/>
            <person name="Chambers A.H."/>
        </authorList>
    </citation>
    <scope>NUCLEOTIDE SEQUENCE [LARGE SCALE GENOMIC DNA]</scope>
    <source>
        <tissue evidence="3">Leaf</tissue>
    </source>
</reference>
<dbReference type="Gene3D" id="3.90.1010.10">
    <property type="match status" value="1"/>
</dbReference>
<dbReference type="InterPro" id="IPR003808">
    <property type="entry name" value="Fe-S_metab-assoc_dom"/>
</dbReference>
<evidence type="ECO:0000256" key="1">
    <source>
        <dbReference type="ARBA" id="ARBA00010282"/>
    </source>
</evidence>
<accession>A0A835VDY0</accession>
<comment type="caution">
    <text evidence="3">The sequence shown here is derived from an EMBL/GenBank/DDBJ whole genome shotgun (WGS) entry which is preliminary data.</text>
</comment>
<dbReference type="AlphaFoldDB" id="A0A835VDY0"/>
<proteinExistence type="inferred from homology"/>
<organism evidence="3 4">
    <name type="scientific">Vanilla planifolia</name>
    <name type="common">Vanilla</name>
    <dbReference type="NCBI Taxonomy" id="51239"/>
    <lineage>
        <taxon>Eukaryota</taxon>
        <taxon>Viridiplantae</taxon>
        <taxon>Streptophyta</taxon>
        <taxon>Embryophyta</taxon>
        <taxon>Tracheophyta</taxon>
        <taxon>Spermatophyta</taxon>
        <taxon>Magnoliopsida</taxon>
        <taxon>Liliopsida</taxon>
        <taxon>Asparagales</taxon>
        <taxon>Orchidaceae</taxon>
        <taxon>Vanilloideae</taxon>
        <taxon>Vanilleae</taxon>
        <taxon>Vanilla</taxon>
    </lineage>
</organism>
<dbReference type="Proteomes" id="UP000636800">
    <property type="component" value="Chromosome 2"/>
</dbReference>
<dbReference type="PANTHER" id="PTHR43597:SF5">
    <property type="entry name" value="SUFE-LIKE PROTEIN 2, CHLOROPLASTIC"/>
    <property type="match status" value="1"/>
</dbReference>
<keyword evidence="4" id="KW-1185">Reference proteome</keyword>
<dbReference type="Pfam" id="PF02657">
    <property type="entry name" value="SufE"/>
    <property type="match status" value="1"/>
</dbReference>
<sequence length="192" mass="20743">MASSVLTSRILLKADSVAFRSPRLPRRLPNPFVVRRKGAACLSGSSSSSSSSSATAAVSPSISVPVPIESASDSTTLRLRRLATEFRSFPESIDRVKRLLSYAADLPPLPDSERVPSNRVMGCTAQVWLSVRMDNLGLMRFGADSDSRSLAGSVPVSSGSSMAHDRRRCSLFVRMTLRGSTLWDWAARLGRG</sequence>
<dbReference type="PANTHER" id="PTHR43597">
    <property type="entry name" value="SULFUR ACCEPTOR PROTEIN CSDE"/>
    <property type="match status" value="1"/>
</dbReference>
<dbReference type="OrthoDB" id="1740255at2759"/>
<protein>
    <recommendedName>
        <fullName evidence="2">Fe-S metabolism associated domain-containing protein</fullName>
    </recommendedName>
</protein>
<feature type="domain" description="Fe-S metabolism associated" evidence="2">
    <location>
        <begin position="84"/>
        <end position="154"/>
    </location>
</feature>